<evidence type="ECO:0000313" key="2">
    <source>
        <dbReference type="Proteomes" id="UP001239111"/>
    </source>
</evidence>
<comment type="caution">
    <text evidence="1">The sequence shown here is derived from an EMBL/GenBank/DDBJ whole genome shotgun (WGS) entry which is preliminary data.</text>
</comment>
<reference evidence="1" key="1">
    <citation type="submission" date="2023-04" db="EMBL/GenBank/DDBJ databases">
        <title>A chromosome-level genome assembly of the parasitoid wasp Eretmocerus hayati.</title>
        <authorList>
            <person name="Zhong Y."/>
            <person name="Liu S."/>
            <person name="Liu Y."/>
        </authorList>
    </citation>
    <scope>NUCLEOTIDE SEQUENCE</scope>
    <source>
        <strain evidence="1">ZJU_SS_LIU_2023</strain>
    </source>
</reference>
<dbReference type="Proteomes" id="UP001239111">
    <property type="component" value="Chromosome 3"/>
</dbReference>
<proteinExistence type="predicted"/>
<gene>
    <name evidence="1" type="ORF">QAD02_005375</name>
</gene>
<organism evidence="1 2">
    <name type="scientific">Eretmocerus hayati</name>
    <dbReference type="NCBI Taxonomy" id="131215"/>
    <lineage>
        <taxon>Eukaryota</taxon>
        <taxon>Metazoa</taxon>
        <taxon>Ecdysozoa</taxon>
        <taxon>Arthropoda</taxon>
        <taxon>Hexapoda</taxon>
        <taxon>Insecta</taxon>
        <taxon>Pterygota</taxon>
        <taxon>Neoptera</taxon>
        <taxon>Endopterygota</taxon>
        <taxon>Hymenoptera</taxon>
        <taxon>Apocrita</taxon>
        <taxon>Proctotrupomorpha</taxon>
        <taxon>Chalcidoidea</taxon>
        <taxon>Aphelinidae</taxon>
        <taxon>Aphelininae</taxon>
        <taxon>Eretmocerus</taxon>
    </lineage>
</organism>
<evidence type="ECO:0000313" key="1">
    <source>
        <dbReference type="EMBL" id="KAJ8674113.1"/>
    </source>
</evidence>
<accession>A0ACC2NTC8</accession>
<name>A0ACC2NTC8_9HYME</name>
<dbReference type="EMBL" id="CM056743">
    <property type="protein sequence ID" value="KAJ8674113.1"/>
    <property type="molecule type" value="Genomic_DNA"/>
</dbReference>
<keyword evidence="2" id="KW-1185">Reference proteome</keyword>
<protein>
    <submittedName>
        <fullName evidence="1">Uncharacterized protein</fullName>
    </submittedName>
</protein>
<sequence length="1852" mass="202268">MFRCIPIFKGCNRQVEYVDKRHCSLPNVPDDILRYSRSLEELLLDANHIRDLPKNFFRLQRLRKLGLSDNEIHRLPPDIQNFENLVELDVSRNDIPEIPENIKNLRSLQVADFSSNPIPRLPSGFVELRNLTVLGLNDMSLTQLPSNFGGLEALQSLELRENLLKTLPESLSQLKKLERLDLGDNDVEELPAHIGKLPALQELWLDHNQLQHLPTEIGKLKTLVCLDVSENRLEDLPEEIGGLESLTDLHLSQNVIEKLPDGIGKLRNLTILKVDQNRLSVLNIHVGNCVNLQELILTENFLLELPVTIGNLVNLNNLNADRNSLQSLPTEIGNLKRLGVLSLRDNKLQYLPIEVGHCTDLHVLDVSGNRLQYLPYSLVELNLKAIWLSENQAQPMLTFQTEVDEETGQEVLTCFLLPQLEYHNDESSRMSMGSGMRNNLSSIGPGGEMRELNNGSGSDDENWSEREQSRTHSVKFSDDPPEADKETPFVRQNTPHPKELKAKAHKLFSKGKNDSRSTSADEQDVSQTFGLDKMEDSMMGNNSIDAISATGDQSRSFIDSEMSAAAAAATGTLPREHSQPETTNGASSAAPVSTVTKPEAVSALMKKNEETTGSIASAAATETDAPTYPSYVGSPENVDGRSQSALSDSEPTIEVREEQYEIHIERTTGGLGLSIAGGIGSTPFKGDDEGIFISRVTEGGPADLAGLRVGDKVVSVNGISVVNVDHYDAVEVLKACGRVLVLVISREVTRIVPPSEISMRKDSVCSSMSTSRAPSATSYVSSTTHSHNLENGDADEATKRKAPEPLPTTKQVASDPLVPVLVHTTLIRDQNGLGFSIAGGKGSPPYKPNSDAIFISRITDGGVAQRDGKLCVGDKVTSINGVEMTDARHEQAVTLLTGLERFVRLVVEREIPLSQANPASLTPSEKSPLVIGTSKPYTGLYSANSYMANRPGYTGYRRSIDADKILSPSPTSKSPATPKTATTPEQPQQQPSVNGVAQMNGAIEQDVKKPVTTPTTPTPTTVLTKMTTPPPPPPPPHPQPAPRQSISQPQPQPQAKASQPQSPTPMTEGTTSATPDQQQQQQQDDIQVPKPITNEDFQAMIPAHFLRPSTNSSPSPDSSSPKGPTVTVTIKQPEMPLPGDVSFPPAPTTIGKVTETITKSTLTETVVTRVTDNQLIRPVIIEDVILMKEGSLGFSIIGGTDHSCTPFGTKEPGIFISHVVPGGIAAKSGKLRMGDRILKVNGTDITKATHQEAVMELLRPGDQIILTVQHDPLPENYKELVIIKEPGEKLGMHIKGGLKGQRGNPLDQADEGVFISKINSGGAAKRDGRLKVGMRLLEVNGTSLLGATHQEAVNILRSCGNTIILVVCKGYDRGEIDQNLSISGRESKESKASSKESRDTNPVDDAKSLSQSVSSLDRDDEEAATLRQEQEMKAEMIAWEQEERERALLEQREKTTPEKVLDFVRAAESLVNKPNSPVDSTTPIPPKSPGGTKDLKTTTIVMSKHTLAPQTPPPASTPSPTPVTPQKLSVSDRKKLFESAMEEHLKPSPKPDKVFSFLSQDEVEKLKQEEEKKIATLTRDELKSWARIDENEGFEDEDNADQEHKRPNSRLSSRSGIPILQNVPNVVRTAKAERRLKEKMIQEGLLSDDDDESHLTPAEQRALRAEKRAAWRQARLKSLEQDALQAQLVIKKMSEMMDTSKIDTSKDHVDNKDLTTDTVYSEKVDRLEKVPEVETLREKIISLELSKPEDEEEQQQQSETAPSCSESEDPSSSSALDTPSVELAPSEVFPDPSTGSSNAKKESSVAGDEDDEDEPSNDAAPDSGNGNANGGSAATTNGAKRKKRKRSKRGRH</sequence>